<reference evidence="2 3" key="2">
    <citation type="submission" date="2024-07" db="EMBL/GenBank/DDBJ databases">
        <authorList>
            <person name="Akdeniz Z."/>
        </authorList>
    </citation>
    <scope>NUCLEOTIDE SEQUENCE [LARGE SCALE GENOMIC DNA]</scope>
</reference>
<proteinExistence type="predicted"/>
<dbReference type="EMBL" id="CATOUU010001186">
    <property type="protein sequence ID" value="CAI9978808.1"/>
    <property type="molecule type" value="Genomic_DNA"/>
</dbReference>
<dbReference type="Proteomes" id="UP001642409">
    <property type="component" value="Unassembled WGS sequence"/>
</dbReference>
<keyword evidence="3" id="KW-1185">Reference proteome</keyword>
<dbReference type="AlphaFoldDB" id="A0AA86VUK4"/>
<gene>
    <name evidence="1" type="ORF">HINF_LOCUS66453</name>
    <name evidence="2" type="ORF">HINF_LOCUS8220</name>
</gene>
<accession>A0AA86VUK4</accession>
<evidence type="ECO:0000313" key="3">
    <source>
        <dbReference type="Proteomes" id="UP001642409"/>
    </source>
</evidence>
<reference evidence="1" key="1">
    <citation type="submission" date="2023-06" db="EMBL/GenBank/DDBJ databases">
        <authorList>
            <person name="Kurt Z."/>
        </authorList>
    </citation>
    <scope>NUCLEOTIDE SEQUENCE</scope>
</reference>
<protein>
    <submittedName>
        <fullName evidence="1">Uncharacterized protein</fullName>
    </submittedName>
</protein>
<evidence type="ECO:0000313" key="1">
    <source>
        <dbReference type="EMBL" id="CAI9978808.1"/>
    </source>
</evidence>
<comment type="caution">
    <text evidence="1">The sequence shown here is derived from an EMBL/GenBank/DDBJ whole genome shotgun (WGS) entry which is preliminary data.</text>
</comment>
<evidence type="ECO:0000313" key="2">
    <source>
        <dbReference type="EMBL" id="CAL5984679.1"/>
    </source>
</evidence>
<dbReference type="EMBL" id="CAXDID020000017">
    <property type="protein sequence ID" value="CAL5984679.1"/>
    <property type="molecule type" value="Genomic_DNA"/>
</dbReference>
<name>A0AA86VUK4_9EUKA</name>
<sequence>MHVFRPLPNFDLYLVIEDDYLFVIDQERNILSKYPVNCEIYSGFESKSPQLGQIYHYYNYQVIPCNGVLYVQILQSVYKLQNAQLQFAFAIPNFNLEPCDQYTCCLFSVQNKLFVQNGDHQFVYTQNKLERVQYISNYLFQVQDRVFTCEYNYDHGTSLEIFEMVGDNMEEIFQIFHAKNIIFALNGIIAVSVENGCKIIDLTQQRITTCEHREFEIEIGPFGLQMKNVDQYFEGHEERMKRMYEKHINYQMLFECYMNEINKIIIFDTLCTYQKIQRQKRDKHTELKFQQLKEKIREKQQIILRMMETEIQKQNKLVQQIMNQQNFDLEIDQ</sequence>
<organism evidence="1">
    <name type="scientific">Hexamita inflata</name>
    <dbReference type="NCBI Taxonomy" id="28002"/>
    <lineage>
        <taxon>Eukaryota</taxon>
        <taxon>Metamonada</taxon>
        <taxon>Diplomonadida</taxon>
        <taxon>Hexamitidae</taxon>
        <taxon>Hexamitinae</taxon>
        <taxon>Hexamita</taxon>
    </lineage>
</organism>